<dbReference type="GO" id="GO:0046872">
    <property type="term" value="F:metal ion binding"/>
    <property type="evidence" value="ECO:0007669"/>
    <property type="project" value="UniProtKB-KW"/>
</dbReference>
<dbReference type="PRINTS" id="PR00469">
    <property type="entry name" value="PNDRDTASEII"/>
</dbReference>
<evidence type="ECO:0000256" key="7">
    <source>
        <dbReference type="ARBA" id="ARBA00023002"/>
    </source>
</evidence>
<keyword evidence="8" id="KW-0408">Iron</keyword>
<protein>
    <submittedName>
        <fullName evidence="12">12-oxophytodienoate reductase-like protein</fullName>
    </submittedName>
</protein>
<dbReference type="CDD" id="cd02930">
    <property type="entry name" value="DCR_FMN"/>
    <property type="match status" value="1"/>
</dbReference>
<feature type="domain" description="FAD/NAD(P)-binding" evidence="11">
    <location>
        <begin position="386"/>
        <end position="668"/>
    </location>
</feature>
<dbReference type="Pfam" id="PF07992">
    <property type="entry name" value="Pyr_redox_2"/>
    <property type="match status" value="1"/>
</dbReference>
<evidence type="ECO:0000256" key="3">
    <source>
        <dbReference type="ARBA" id="ARBA00011048"/>
    </source>
</evidence>
<dbReference type="PANTHER" id="PTHR42917:SF2">
    <property type="entry name" value="2,4-DIENOYL-COA REDUCTASE [(2E)-ENOYL-COA-PRODUCING]"/>
    <property type="match status" value="1"/>
</dbReference>
<evidence type="ECO:0000259" key="11">
    <source>
        <dbReference type="Pfam" id="PF07992"/>
    </source>
</evidence>
<evidence type="ECO:0000256" key="8">
    <source>
        <dbReference type="ARBA" id="ARBA00023004"/>
    </source>
</evidence>
<dbReference type="GO" id="GO:0010181">
    <property type="term" value="F:FMN binding"/>
    <property type="evidence" value="ECO:0007669"/>
    <property type="project" value="InterPro"/>
</dbReference>
<dbReference type="Proteomes" id="UP000241890">
    <property type="component" value="Unassembled WGS sequence"/>
</dbReference>
<dbReference type="InterPro" id="IPR036188">
    <property type="entry name" value="FAD/NAD-bd_sf"/>
</dbReference>
<dbReference type="InParanoid" id="A0A2R5GMZ0"/>
<keyword evidence="13" id="KW-1185">Reference proteome</keyword>
<comment type="cofactor">
    <cofactor evidence="2">
        <name>[4Fe-4S] cluster</name>
        <dbReference type="ChEBI" id="CHEBI:49883"/>
    </cofactor>
</comment>
<keyword evidence="6" id="KW-0479">Metal-binding</keyword>
<dbReference type="InterPro" id="IPR013785">
    <property type="entry name" value="Aldolase_TIM"/>
</dbReference>
<keyword evidence="7" id="KW-0560">Oxidoreductase</keyword>
<dbReference type="EMBL" id="BEYU01000111">
    <property type="protein sequence ID" value="GBG31985.1"/>
    <property type="molecule type" value="Genomic_DNA"/>
</dbReference>
<evidence type="ECO:0000256" key="9">
    <source>
        <dbReference type="ARBA" id="ARBA00023014"/>
    </source>
</evidence>
<dbReference type="Pfam" id="PF00724">
    <property type="entry name" value="Oxidored_FMN"/>
    <property type="match status" value="1"/>
</dbReference>
<evidence type="ECO:0000313" key="12">
    <source>
        <dbReference type="EMBL" id="GBG31985.1"/>
    </source>
</evidence>
<keyword evidence="4" id="KW-0285">Flavoprotein</keyword>
<evidence type="ECO:0000259" key="10">
    <source>
        <dbReference type="Pfam" id="PF00724"/>
    </source>
</evidence>
<dbReference type="PANTHER" id="PTHR42917">
    <property type="entry name" value="2,4-DIENOYL-COA REDUCTASE"/>
    <property type="match status" value="1"/>
</dbReference>
<dbReference type="InterPro" id="IPR023753">
    <property type="entry name" value="FAD/NAD-binding_dom"/>
</dbReference>
<dbReference type="AlphaFoldDB" id="A0A2R5GMZ0"/>
<dbReference type="Gene3D" id="3.20.20.70">
    <property type="entry name" value="Aldolase class I"/>
    <property type="match status" value="1"/>
</dbReference>
<keyword evidence="9" id="KW-0411">Iron-sulfur</keyword>
<organism evidence="12 13">
    <name type="scientific">Hondaea fermentalgiana</name>
    <dbReference type="NCBI Taxonomy" id="2315210"/>
    <lineage>
        <taxon>Eukaryota</taxon>
        <taxon>Sar</taxon>
        <taxon>Stramenopiles</taxon>
        <taxon>Bigyra</taxon>
        <taxon>Labyrinthulomycetes</taxon>
        <taxon>Thraustochytrida</taxon>
        <taxon>Thraustochytriidae</taxon>
        <taxon>Hondaea</taxon>
    </lineage>
</organism>
<dbReference type="InterPro" id="IPR051793">
    <property type="entry name" value="NADH:flavin_oxidoreductase"/>
</dbReference>
<evidence type="ECO:0000256" key="2">
    <source>
        <dbReference type="ARBA" id="ARBA00001966"/>
    </source>
</evidence>
<evidence type="ECO:0000313" key="13">
    <source>
        <dbReference type="Proteomes" id="UP000241890"/>
    </source>
</evidence>
<feature type="domain" description="NADH:flavin oxidoreductase/NADH oxidase N-terminal" evidence="10">
    <location>
        <begin position="8"/>
        <end position="333"/>
    </location>
</feature>
<proteinExistence type="inferred from homology"/>
<dbReference type="SUPFAM" id="SSF51395">
    <property type="entry name" value="FMN-linked oxidoreductases"/>
    <property type="match status" value="1"/>
</dbReference>
<comment type="caution">
    <text evidence="12">The sequence shown here is derived from an EMBL/GenBank/DDBJ whole genome shotgun (WGS) entry which is preliminary data.</text>
</comment>
<evidence type="ECO:0000256" key="4">
    <source>
        <dbReference type="ARBA" id="ARBA00022630"/>
    </source>
</evidence>
<dbReference type="GO" id="GO:0016491">
    <property type="term" value="F:oxidoreductase activity"/>
    <property type="evidence" value="ECO:0007669"/>
    <property type="project" value="UniProtKB-KW"/>
</dbReference>
<gene>
    <name evidence="12" type="ORF">FCC1311_082102</name>
</gene>
<dbReference type="Gene3D" id="3.40.50.720">
    <property type="entry name" value="NAD(P)-binding Rossmann-like Domain"/>
    <property type="match status" value="1"/>
</dbReference>
<accession>A0A2R5GMZ0</accession>
<evidence type="ECO:0000256" key="5">
    <source>
        <dbReference type="ARBA" id="ARBA00022643"/>
    </source>
</evidence>
<dbReference type="Gene3D" id="3.50.50.60">
    <property type="entry name" value="FAD/NAD(P)-binding domain"/>
    <property type="match status" value="1"/>
</dbReference>
<dbReference type="SUPFAM" id="SSF51971">
    <property type="entry name" value="Nucleotide-binding domain"/>
    <property type="match status" value="1"/>
</dbReference>
<keyword evidence="5" id="KW-0288">FMN</keyword>
<evidence type="ECO:0000256" key="6">
    <source>
        <dbReference type="ARBA" id="ARBA00022723"/>
    </source>
</evidence>
<sequence length="731" mass="79260">MATKFPHLFKPLELNKGRVVLKNRALMGSMHTGLEEETKNGSLEAMAEFYGARARGGVGLLVTGGISPNNAGRVTYMAAKMSTPSDRDKHKAVTEAVHAEDGRIAMQILHSGRYAYHHWAVGPSPLKSPISMVTPKALSSSDVEDTIDDFVRSAELAGEAGYDGVEVMGSEGYLINQFITAEANKRSDKWGGAYENRIRFPIEIVRRIREALGPDFIVIYRLSMLDLVQGGSTWEEIELLAREIEAAGASIINTGIGWHQARIPTIATAVPRGGFAWVTKNLMGKVDIPVCTTNRINMPSTAEDILREGYADMVSMARPFLADPNLIEKARQGDEAGINTCIGCNQACLDHAFQGKRASCLVNPFAGYETELKLAPISDDLRKSSKVAVVGAGPAGLACAVSCAERGFETTLFEKDADIGGQFNMAKRIPGKEEFFETLRYFSTQIHRKGVDLQLNRAVSIEDLDAAGYTHVVLATGVAPRQVSFPGSDHSKVVSYVDVLCGKVKVGKRVAIVGAGGIGFDVAEFLSDPEGKGLTEKGPDPGLAKPSALEAFAHEWKIDLSNSTRGGLAPSDEAESDQTHSPREIFLLQRGKHKVGANLGKTTGWIHRTSLRHRGVNMLRNVKYVKVDDDGFHIQVKGKDQVLDVDHVVICAGQVAQRALWDKAQAKTSGDTKYFLIGGSQEASELDAKRAIDQGTRLAAVIETARTGDVFNQPVPLFVKIFEKVQSFIKA</sequence>
<dbReference type="SUPFAM" id="SSF51905">
    <property type="entry name" value="FAD/NAD(P)-binding domain"/>
    <property type="match status" value="1"/>
</dbReference>
<dbReference type="PRINTS" id="PR00368">
    <property type="entry name" value="FADPNR"/>
</dbReference>
<comment type="cofactor">
    <cofactor evidence="1">
        <name>FMN</name>
        <dbReference type="ChEBI" id="CHEBI:58210"/>
    </cofactor>
</comment>
<dbReference type="InterPro" id="IPR001155">
    <property type="entry name" value="OxRdtase_FMN_N"/>
</dbReference>
<name>A0A2R5GMZ0_9STRA</name>
<comment type="similarity">
    <text evidence="3">In the N-terminal section; belongs to the NADH:flavin oxidoreductase/NADH oxidase family.</text>
</comment>
<evidence type="ECO:0000256" key="1">
    <source>
        <dbReference type="ARBA" id="ARBA00001917"/>
    </source>
</evidence>
<dbReference type="OrthoDB" id="276546at2759"/>
<dbReference type="GO" id="GO:0051536">
    <property type="term" value="F:iron-sulfur cluster binding"/>
    <property type="evidence" value="ECO:0007669"/>
    <property type="project" value="UniProtKB-KW"/>
</dbReference>
<reference evidence="12 13" key="1">
    <citation type="submission" date="2017-12" db="EMBL/GenBank/DDBJ databases">
        <title>Sequencing, de novo assembly and annotation of complete genome of a new Thraustochytrid species, strain FCC1311.</title>
        <authorList>
            <person name="Sedici K."/>
            <person name="Godart F."/>
            <person name="Aiese Cigliano R."/>
            <person name="Sanseverino W."/>
            <person name="Barakat M."/>
            <person name="Ortet P."/>
            <person name="Marechal E."/>
            <person name="Cagnac O."/>
            <person name="Amato A."/>
        </authorList>
    </citation>
    <scope>NUCLEOTIDE SEQUENCE [LARGE SCALE GENOMIC DNA]</scope>
</reference>